<gene>
    <name evidence="9" type="ordered locus">TKWG_05805</name>
</gene>
<dbReference type="AlphaFoldDB" id="I3U9E1"/>
<evidence type="ECO:0000256" key="7">
    <source>
        <dbReference type="ARBA" id="ARBA00023136"/>
    </source>
</evidence>
<dbReference type="NCBIfam" id="TIGR03426">
    <property type="entry name" value="shape_MreD"/>
    <property type="match status" value="1"/>
</dbReference>
<dbReference type="RefSeq" id="WP_014749720.1">
    <property type="nucleotide sequence ID" value="NC_017964.1"/>
</dbReference>
<organism evidence="9 10">
    <name type="scientific">Advenella kashmirensis (strain DSM 17095 / LMG 22695 / WT001)</name>
    <name type="common">Tetrathiobacter kashmirensis</name>
    <dbReference type="NCBI Taxonomy" id="1036672"/>
    <lineage>
        <taxon>Bacteria</taxon>
        <taxon>Pseudomonadati</taxon>
        <taxon>Pseudomonadota</taxon>
        <taxon>Betaproteobacteria</taxon>
        <taxon>Burkholderiales</taxon>
        <taxon>Alcaligenaceae</taxon>
    </lineage>
</organism>
<sequence>MVKRSLTSLEPLQRTNYFYGSSPIYAWITIVLTWLASLLPWREWEGAPDILILVLAFWCVQQVRGVGLTSALIFGLLMDVHDVNVMGEHALSYVLVIFGAWCFGAGWCSSVLSARCCRCFPSFFWPPFPVIC</sequence>
<evidence type="ECO:0000256" key="8">
    <source>
        <dbReference type="SAM" id="Phobius"/>
    </source>
</evidence>
<evidence type="ECO:0000313" key="9">
    <source>
        <dbReference type="EMBL" id="AFK61629.1"/>
    </source>
</evidence>
<dbReference type="HOGENOM" id="CLU_119315_1_1_4"/>
<evidence type="ECO:0000256" key="1">
    <source>
        <dbReference type="ARBA" id="ARBA00004651"/>
    </source>
</evidence>
<keyword evidence="4 8" id="KW-0812">Transmembrane</keyword>
<evidence type="ECO:0000256" key="5">
    <source>
        <dbReference type="ARBA" id="ARBA00022960"/>
    </source>
</evidence>
<dbReference type="Pfam" id="PF04093">
    <property type="entry name" value="MreD"/>
    <property type="match status" value="1"/>
</dbReference>
<keyword evidence="7 8" id="KW-0472">Membrane</keyword>
<evidence type="ECO:0000256" key="3">
    <source>
        <dbReference type="ARBA" id="ARBA00022475"/>
    </source>
</evidence>
<keyword evidence="10" id="KW-1185">Reference proteome</keyword>
<dbReference type="InterPro" id="IPR007227">
    <property type="entry name" value="Cell_shape_determining_MreD"/>
</dbReference>
<dbReference type="STRING" id="1036672.TKWG_05805"/>
<evidence type="ECO:0000256" key="2">
    <source>
        <dbReference type="ARBA" id="ARBA00007776"/>
    </source>
</evidence>
<comment type="similarity">
    <text evidence="2">Belongs to the MreD family.</text>
</comment>
<keyword evidence="3" id="KW-1003">Cell membrane</keyword>
<feature type="transmembrane region" description="Helical" evidence="8">
    <location>
        <begin position="50"/>
        <end position="78"/>
    </location>
</feature>
<keyword evidence="5" id="KW-0133">Cell shape</keyword>
<reference evidence="9 10" key="1">
    <citation type="journal article" date="2011" name="J. Bacteriol.">
        <title>Whole-genome shotgun sequencing of the sulfur-oxidizing chemoautotroph Tetrathiobacter kashmirensis.</title>
        <authorList>
            <person name="Ghosh W."/>
            <person name="George A."/>
            <person name="Agarwal A."/>
            <person name="Raj P."/>
            <person name="Alam M."/>
            <person name="Pyne P."/>
            <person name="Das Gupta S.K."/>
        </authorList>
    </citation>
    <scope>NUCLEOTIDE SEQUENCE [LARGE SCALE GENOMIC DNA]</scope>
    <source>
        <strain evidence="9 10">WT001</strain>
    </source>
</reference>
<proteinExistence type="inferred from homology"/>
<feature type="transmembrane region" description="Helical" evidence="8">
    <location>
        <begin position="90"/>
        <end position="112"/>
    </location>
</feature>
<dbReference type="KEGG" id="aka:TKWG_05805"/>
<dbReference type="GO" id="GO:0005886">
    <property type="term" value="C:plasma membrane"/>
    <property type="evidence" value="ECO:0007669"/>
    <property type="project" value="UniProtKB-SubCell"/>
</dbReference>
<reference evidence="10" key="2">
    <citation type="journal article" date="2013" name="PLoS ONE">
        <title>Genome implosion elicits host-confinement in Alcaligenaceae: evidence from the comparative genomics of Tetrathiobacter kashmirensis, a pathogen in the making.</title>
        <authorList>
            <person name="Ghosh W."/>
            <person name="Alam M."/>
            <person name="Roy C."/>
            <person name="Pyne P."/>
            <person name="George A."/>
            <person name="Chakraborty R."/>
            <person name="Majumder S."/>
            <person name="Agarwal A."/>
            <person name="Chakraborty S."/>
            <person name="Majumdar S."/>
            <person name="Gupta S.K."/>
        </authorList>
    </citation>
    <scope>NUCLEOTIDE SEQUENCE [LARGE SCALE GENOMIC DNA]</scope>
    <source>
        <strain evidence="10">WT001</strain>
    </source>
</reference>
<name>I3U9E1_ADVKW</name>
<comment type="subcellular location">
    <subcellularLocation>
        <location evidence="1">Cell membrane</location>
        <topology evidence="1">Multi-pass membrane protein</topology>
    </subcellularLocation>
</comment>
<protein>
    <submittedName>
        <fullName evidence="9">Rod shape-determining protein</fullName>
    </submittedName>
</protein>
<dbReference type="Proteomes" id="UP000005267">
    <property type="component" value="Chromosome"/>
</dbReference>
<evidence type="ECO:0000313" key="10">
    <source>
        <dbReference type="Proteomes" id="UP000005267"/>
    </source>
</evidence>
<dbReference type="GO" id="GO:0008360">
    <property type="term" value="P:regulation of cell shape"/>
    <property type="evidence" value="ECO:0007669"/>
    <property type="project" value="UniProtKB-KW"/>
</dbReference>
<feature type="transmembrane region" description="Helical" evidence="8">
    <location>
        <begin position="24"/>
        <end position="41"/>
    </location>
</feature>
<accession>I3U9E1</accession>
<keyword evidence="6 8" id="KW-1133">Transmembrane helix</keyword>
<evidence type="ECO:0000256" key="6">
    <source>
        <dbReference type="ARBA" id="ARBA00022989"/>
    </source>
</evidence>
<evidence type="ECO:0000256" key="4">
    <source>
        <dbReference type="ARBA" id="ARBA00022692"/>
    </source>
</evidence>
<dbReference type="EMBL" id="CP003555">
    <property type="protein sequence ID" value="AFK61629.1"/>
    <property type="molecule type" value="Genomic_DNA"/>
</dbReference>